<comment type="caution">
    <text evidence="7">The sequence shown here is derived from an EMBL/GenBank/DDBJ whole genome shotgun (WGS) entry which is preliminary data.</text>
</comment>
<dbReference type="Proteomes" id="UP001316087">
    <property type="component" value="Unassembled WGS sequence"/>
</dbReference>
<evidence type="ECO:0000256" key="1">
    <source>
        <dbReference type="ARBA" id="ARBA00010716"/>
    </source>
</evidence>
<proteinExistence type="inferred from homology"/>
<dbReference type="EC" id="3.5.1.25" evidence="7"/>
<dbReference type="SUPFAM" id="SSF51556">
    <property type="entry name" value="Metallo-dependent hydrolases"/>
    <property type="match status" value="1"/>
</dbReference>
<dbReference type="InterPro" id="IPR011059">
    <property type="entry name" value="Metal-dep_hydrolase_composite"/>
</dbReference>
<dbReference type="EMBL" id="JAKZFC010000003">
    <property type="protein sequence ID" value="MCH7322461.1"/>
    <property type="molecule type" value="Genomic_DNA"/>
</dbReference>
<evidence type="ECO:0000256" key="4">
    <source>
        <dbReference type="ARBA" id="ARBA00023277"/>
    </source>
</evidence>
<dbReference type="InterPro" id="IPR003764">
    <property type="entry name" value="GlcNAc_6-P_deAcase"/>
</dbReference>
<protein>
    <submittedName>
        <fullName evidence="7">N-acetylglucosamine-6-phosphate deacetylase</fullName>
        <ecNumber evidence="7">3.5.1.25</ecNumber>
    </submittedName>
</protein>
<evidence type="ECO:0000256" key="5">
    <source>
        <dbReference type="PIRNR" id="PIRNR038994"/>
    </source>
</evidence>
<keyword evidence="3 5" id="KW-0378">Hydrolase</keyword>
<feature type="domain" description="Amidohydrolase-related" evidence="6">
    <location>
        <begin position="53"/>
        <end position="381"/>
    </location>
</feature>
<dbReference type="NCBIfam" id="TIGR00221">
    <property type="entry name" value="nagA"/>
    <property type="match status" value="1"/>
</dbReference>
<dbReference type="CDD" id="cd00854">
    <property type="entry name" value="NagA"/>
    <property type="match status" value="1"/>
</dbReference>
<dbReference type="InterPro" id="IPR032466">
    <property type="entry name" value="Metal_Hydrolase"/>
</dbReference>
<sequence>METLLITNITIVNCDERKELCDIYIENGKIIDIGQSLKKEATKIIDCKQQSLFLLPGFIDIHIHGANGFDTMDSSQQAIEKISKHLVKEGVTSFLATTMTQSVENIEAALVNLKNYEDHFEGAQLLGAHVEGPFVSVKRAGAQPVEFMQPPSISLLKHWHTLCDGVIKIMTLAPELENGLELVTMLRKLNIIASIGHSDATMEEVQAAVEAGVTQATHLYNQMRPFHHRDPGVVGAALQDDQILVELIVDFIHSHPKAVNLAYKVKGAKRIILITDAMRAKGLPYGEYDLGGQIVYVTENGAHLEDGTLAGSVLTMEQAVKNMKTITNCSLEEIVAMSSSNAAQQLQETTKGRIAVGYEADLVLVDSEVTVCKTIRKGKVVYEKPNMEME</sequence>
<dbReference type="PANTHER" id="PTHR11113">
    <property type="entry name" value="N-ACETYLGLUCOSAMINE-6-PHOSPHATE DEACETYLASE"/>
    <property type="match status" value="1"/>
</dbReference>
<evidence type="ECO:0000313" key="8">
    <source>
        <dbReference type="Proteomes" id="UP001316087"/>
    </source>
</evidence>
<reference evidence="7 8" key="1">
    <citation type="submission" date="2022-03" db="EMBL/GenBank/DDBJ databases">
        <authorList>
            <person name="Jo J.-H."/>
            <person name="Im W.-T."/>
        </authorList>
    </citation>
    <scope>NUCLEOTIDE SEQUENCE [LARGE SCALE GENOMIC DNA]</scope>
    <source>
        <strain evidence="7 8">MA9</strain>
    </source>
</reference>
<dbReference type="Pfam" id="PF01979">
    <property type="entry name" value="Amidohydro_1"/>
    <property type="match status" value="1"/>
</dbReference>
<name>A0ABS9UDP8_9BACL</name>
<dbReference type="InterPro" id="IPR006680">
    <property type="entry name" value="Amidohydro-rel"/>
</dbReference>
<keyword evidence="8" id="KW-1185">Reference proteome</keyword>
<organism evidence="7 8">
    <name type="scientific">Solibacillus palustris</name>
    <dbReference type="NCBI Taxonomy" id="2908203"/>
    <lineage>
        <taxon>Bacteria</taxon>
        <taxon>Bacillati</taxon>
        <taxon>Bacillota</taxon>
        <taxon>Bacilli</taxon>
        <taxon>Bacillales</taxon>
        <taxon>Caryophanaceae</taxon>
        <taxon>Solibacillus</taxon>
    </lineage>
</organism>
<evidence type="ECO:0000313" key="7">
    <source>
        <dbReference type="EMBL" id="MCH7322461.1"/>
    </source>
</evidence>
<evidence type="ECO:0000259" key="6">
    <source>
        <dbReference type="Pfam" id="PF01979"/>
    </source>
</evidence>
<keyword evidence="2" id="KW-0479">Metal-binding</keyword>
<dbReference type="GO" id="GO:0008448">
    <property type="term" value="F:N-acetylglucosamine-6-phosphate deacetylase activity"/>
    <property type="evidence" value="ECO:0007669"/>
    <property type="project" value="UniProtKB-EC"/>
</dbReference>
<dbReference type="PANTHER" id="PTHR11113:SF14">
    <property type="entry name" value="N-ACETYLGLUCOSAMINE-6-PHOSPHATE DEACETYLASE"/>
    <property type="match status" value="1"/>
</dbReference>
<dbReference type="Gene3D" id="2.30.40.10">
    <property type="entry name" value="Urease, subunit C, domain 1"/>
    <property type="match status" value="1"/>
</dbReference>
<evidence type="ECO:0000256" key="2">
    <source>
        <dbReference type="ARBA" id="ARBA00022723"/>
    </source>
</evidence>
<dbReference type="PIRSF" id="PIRSF038994">
    <property type="entry name" value="NagA"/>
    <property type="match status" value="1"/>
</dbReference>
<evidence type="ECO:0000256" key="3">
    <source>
        <dbReference type="ARBA" id="ARBA00022801"/>
    </source>
</evidence>
<keyword evidence="4 5" id="KW-0119">Carbohydrate metabolism</keyword>
<dbReference type="SUPFAM" id="SSF51338">
    <property type="entry name" value="Composite domain of metallo-dependent hydrolases"/>
    <property type="match status" value="1"/>
</dbReference>
<dbReference type="RefSeq" id="WP_241369513.1">
    <property type="nucleotide sequence ID" value="NZ_JAKZFC010000003.1"/>
</dbReference>
<accession>A0ABS9UDP8</accession>
<gene>
    <name evidence="7" type="primary">nagA</name>
    <name evidence="7" type="ORF">LZ480_11210</name>
</gene>
<comment type="similarity">
    <text evidence="1 5">Belongs to the metallo-dependent hydrolases superfamily. NagA family.</text>
</comment>
<dbReference type="Gene3D" id="3.20.20.140">
    <property type="entry name" value="Metal-dependent hydrolases"/>
    <property type="match status" value="1"/>
</dbReference>